<dbReference type="GO" id="GO:0005886">
    <property type="term" value="C:plasma membrane"/>
    <property type="evidence" value="ECO:0007669"/>
    <property type="project" value="TreeGrafter"/>
</dbReference>
<proteinExistence type="predicted"/>
<name>A0A1Y0IDN3_9GAMM</name>
<dbReference type="KEGG" id="ome:OLMES_3876"/>
<evidence type="ECO:0000256" key="8">
    <source>
        <dbReference type="SAM" id="Phobius"/>
    </source>
</evidence>
<evidence type="ECO:0000256" key="1">
    <source>
        <dbReference type="ARBA" id="ARBA00022475"/>
    </source>
</evidence>
<dbReference type="EMBL" id="CP021425">
    <property type="protein sequence ID" value="ARU57896.1"/>
    <property type="molecule type" value="Genomic_DNA"/>
</dbReference>
<dbReference type="RefSeq" id="WP_087462741.1">
    <property type="nucleotide sequence ID" value="NZ_CP021425.1"/>
</dbReference>
<feature type="transmembrane region" description="Helical" evidence="8">
    <location>
        <begin position="276"/>
        <end position="301"/>
    </location>
</feature>
<evidence type="ECO:0000313" key="11">
    <source>
        <dbReference type="Proteomes" id="UP000196027"/>
    </source>
</evidence>
<evidence type="ECO:0000259" key="9">
    <source>
        <dbReference type="Pfam" id="PF00535"/>
    </source>
</evidence>
<keyword evidence="6 8" id="KW-1133">Transmembrane helix</keyword>
<evidence type="ECO:0000313" key="10">
    <source>
        <dbReference type="EMBL" id="ARU57896.1"/>
    </source>
</evidence>
<evidence type="ECO:0000256" key="4">
    <source>
        <dbReference type="ARBA" id="ARBA00022692"/>
    </source>
</evidence>
<keyword evidence="7 8" id="KW-0472">Membrane</keyword>
<keyword evidence="2" id="KW-0328">Glycosyltransferase</keyword>
<evidence type="ECO:0000256" key="7">
    <source>
        <dbReference type="ARBA" id="ARBA00023136"/>
    </source>
</evidence>
<dbReference type="CDD" id="cd04187">
    <property type="entry name" value="DPM1_like_bac"/>
    <property type="match status" value="1"/>
</dbReference>
<dbReference type="PANTHER" id="PTHR48090:SF3">
    <property type="entry name" value="UNDECAPRENYL-PHOSPHATE 4-DEOXY-4-FORMAMIDO-L-ARABINOSE TRANSFERASE"/>
    <property type="match status" value="1"/>
</dbReference>
<dbReference type="Gene3D" id="3.90.550.10">
    <property type="entry name" value="Spore Coat Polysaccharide Biosynthesis Protein SpsA, Chain A"/>
    <property type="match status" value="1"/>
</dbReference>
<dbReference type="InterPro" id="IPR001173">
    <property type="entry name" value="Glyco_trans_2-like"/>
</dbReference>
<dbReference type="Pfam" id="PF00535">
    <property type="entry name" value="Glycos_transf_2"/>
    <property type="match status" value="1"/>
</dbReference>
<keyword evidence="3 10" id="KW-0808">Transferase</keyword>
<dbReference type="GO" id="GO:0009103">
    <property type="term" value="P:lipopolysaccharide biosynthetic process"/>
    <property type="evidence" value="ECO:0007669"/>
    <property type="project" value="UniProtKB-KW"/>
</dbReference>
<dbReference type="InterPro" id="IPR029044">
    <property type="entry name" value="Nucleotide-diphossugar_trans"/>
</dbReference>
<evidence type="ECO:0000256" key="2">
    <source>
        <dbReference type="ARBA" id="ARBA00022676"/>
    </source>
</evidence>
<feature type="domain" description="Glycosyltransferase 2-like" evidence="9">
    <location>
        <begin position="10"/>
        <end position="174"/>
    </location>
</feature>
<gene>
    <name evidence="10" type="ORF">OLMES_3876</name>
</gene>
<keyword evidence="4 8" id="KW-0812">Transmembrane</keyword>
<keyword evidence="1" id="KW-1003">Cell membrane</keyword>
<accession>A0A1Y0IDN3</accession>
<dbReference type="OrthoDB" id="9811884at2"/>
<dbReference type="InterPro" id="IPR050256">
    <property type="entry name" value="Glycosyltransferase_2"/>
</dbReference>
<evidence type="ECO:0000256" key="5">
    <source>
        <dbReference type="ARBA" id="ARBA00022985"/>
    </source>
</evidence>
<keyword evidence="5" id="KW-0448">Lipopolysaccharide biosynthesis</keyword>
<protein>
    <submittedName>
        <fullName evidence="10">Glycosyl transferase</fullName>
    </submittedName>
</protein>
<reference evidence="10 11" key="1">
    <citation type="submission" date="2017-05" db="EMBL/GenBank/DDBJ databases">
        <title>Genomic insights into alkan degradation activity of Oleiphilus messinensis.</title>
        <authorList>
            <person name="Kozyavkin S.A."/>
            <person name="Slesarev A.I."/>
            <person name="Golyshin P.N."/>
            <person name="Korzhenkov A."/>
            <person name="Golyshina O.N."/>
            <person name="Toshchakov S.V."/>
        </authorList>
    </citation>
    <scope>NUCLEOTIDE SEQUENCE [LARGE SCALE GENOMIC DNA]</scope>
    <source>
        <strain evidence="10 11">ME102</strain>
    </source>
</reference>
<organism evidence="10 11">
    <name type="scientific">Oleiphilus messinensis</name>
    <dbReference type="NCBI Taxonomy" id="141451"/>
    <lineage>
        <taxon>Bacteria</taxon>
        <taxon>Pseudomonadati</taxon>
        <taxon>Pseudomonadota</taxon>
        <taxon>Gammaproteobacteria</taxon>
        <taxon>Oceanospirillales</taxon>
        <taxon>Oleiphilaceae</taxon>
        <taxon>Oleiphilus</taxon>
    </lineage>
</organism>
<dbReference type="PANTHER" id="PTHR48090">
    <property type="entry name" value="UNDECAPRENYL-PHOSPHATE 4-DEOXY-4-FORMAMIDO-L-ARABINOSE TRANSFERASE-RELATED"/>
    <property type="match status" value="1"/>
</dbReference>
<feature type="transmembrane region" description="Helical" evidence="8">
    <location>
        <begin position="242"/>
        <end position="264"/>
    </location>
</feature>
<dbReference type="GO" id="GO:0099621">
    <property type="term" value="F:undecaprenyl-phosphate 4-deoxy-4-formamido-L-arabinose transferase activity"/>
    <property type="evidence" value="ECO:0007669"/>
    <property type="project" value="TreeGrafter"/>
</dbReference>
<evidence type="ECO:0000256" key="6">
    <source>
        <dbReference type="ARBA" id="ARBA00022989"/>
    </source>
</evidence>
<dbReference type="SUPFAM" id="SSF53448">
    <property type="entry name" value="Nucleotide-diphospho-sugar transferases"/>
    <property type="match status" value="1"/>
</dbReference>
<dbReference type="AlphaFoldDB" id="A0A1Y0IDN3"/>
<evidence type="ECO:0000256" key="3">
    <source>
        <dbReference type="ARBA" id="ARBA00022679"/>
    </source>
</evidence>
<keyword evidence="11" id="KW-1185">Reference proteome</keyword>
<dbReference type="Proteomes" id="UP000196027">
    <property type="component" value="Chromosome"/>
</dbReference>
<sequence>MNPINPLSLSIVIPLYNEEENVAPLLFRIHETMNHYKGKWELILVDDGSSDLTLQNLKTGATEFGPHVIVLPLSRNFGQTAALQAGLDAAQGDLVVTLDGDLQNDPADIPMLIEALFERDLDLIQGWRVDRQDHWLRSKFSRVANHLIGRVTGLRLHDYGCSLKVYRREVIEKIRLYGEMHRFIPVWLAEYTAPERIGEIAVNHHPRHAGQSKYTLSRTFRVILDLLTAFFFLHFRAKPGHFFGAIGLFFAVSGSLMMMYLGVLKYGLGEDIGQRPLFFMGILFIVTAIQFLTTGVLAELLSRTFFQSRRQPAYSLRESVDLSQAPFVAENHHETYWRTPAAEKRVRAVNHNAAHRQAGYEV</sequence>